<keyword evidence="2" id="KW-1185">Reference proteome</keyword>
<evidence type="ECO:0000313" key="2">
    <source>
        <dbReference type="Proteomes" id="UP001060215"/>
    </source>
</evidence>
<gene>
    <name evidence="1" type="ORF">LOK49_LG13G00602</name>
</gene>
<organism evidence="1 2">
    <name type="scientific">Camellia lanceoleosa</name>
    <dbReference type="NCBI Taxonomy" id="1840588"/>
    <lineage>
        <taxon>Eukaryota</taxon>
        <taxon>Viridiplantae</taxon>
        <taxon>Streptophyta</taxon>
        <taxon>Embryophyta</taxon>
        <taxon>Tracheophyta</taxon>
        <taxon>Spermatophyta</taxon>
        <taxon>Magnoliopsida</taxon>
        <taxon>eudicotyledons</taxon>
        <taxon>Gunneridae</taxon>
        <taxon>Pentapetalae</taxon>
        <taxon>asterids</taxon>
        <taxon>Ericales</taxon>
        <taxon>Theaceae</taxon>
        <taxon>Camellia</taxon>
    </lineage>
</organism>
<comment type="caution">
    <text evidence="1">The sequence shown here is derived from an EMBL/GenBank/DDBJ whole genome shotgun (WGS) entry which is preliminary data.</text>
</comment>
<evidence type="ECO:0000313" key="1">
    <source>
        <dbReference type="EMBL" id="KAI7988704.1"/>
    </source>
</evidence>
<name>A0ACC0FJ29_9ERIC</name>
<dbReference type="EMBL" id="CM045771">
    <property type="protein sequence ID" value="KAI7988704.1"/>
    <property type="molecule type" value="Genomic_DNA"/>
</dbReference>
<proteinExistence type="predicted"/>
<sequence length="296" mass="33035">MLHVVYRVAVTKRDLPEERYTNAFLGYGPEDSHFVIELTYNYGVDKYDIGTGFGHFGIAVEDVAKTVDLVKAKGGKVTREPGPVKGGSTVIAFVEDPDGYKFEILERGPTPEPLCQVMLRVGDLDRSIQFYEKAFGMELLRKQDRPYTIAMMGYGPEDKNVVLELTYNYGVTEYDKGNGYAQIAIGTDDVYKTAEVIKLSGGKITREPGPLPGINTKITACLDPDGWKTVQLLMFLLTTLIFSRNWSDFEECCTKLATMDPAGTRDGKLQIIEIDSLTRVEVVIIKVLSENMSWRG</sequence>
<accession>A0ACC0FJ29</accession>
<reference evidence="1 2" key="1">
    <citation type="journal article" date="2022" name="Plant J.">
        <title>Chromosome-level genome of Camellia lanceoleosa provides a valuable resource for understanding genome evolution and self-incompatibility.</title>
        <authorList>
            <person name="Gong W."/>
            <person name="Xiao S."/>
            <person name="Wang L."/>
            <person name="Liao Z."/>
            <person name="Chang Y."/>
            <person name="Mo W."/>
            <person name="Hu G."/>
            <person name="Li W."/>
            <person name="Zhao G."/>
            <person name="Zhu H."/>
            <person name="Hu X."/>
            <person name="Ji K."/>
            <person name="Xiang X."/>
            <person name="Song Q."/>
            <person name="Yuan D."/>
            <person name="Jin S."/>
            <person name="Zhang L."/>
        </authorList>
    </citation>
    <scope>NUCLEOTIDE SEQUENCE [LARGE SCALE GENOMIC DNA]</scope>
    <source>
        <strain evidence="1">SQ_2022a</strain>
    </source>
</reference>
<protein>
    <submittedName>
        <fullName evidence="1">Uncharacterized protein</fullName>
    </submittedName>
</protein>
<dbReference type="Proteomes" id="UP001060215">
    <property type="component" value="Chromosome 14"/>
</dbReference>